<dbReference type="InterPro" id="IPR001375">
    <property type="entry name" value="Peptidase_S9_cat"/>
</dbReference>
<dbReference type="InterPro" id="IPR029058">
    <property type="entry name" value="AB_hydrolase_fold"/>
</dbReference>
<dbReference type="GO" id="GO:0004252">
    <property type="term" value="F:serine-type endopeptidase activity"/>
    <property type="evidence" value="ECO:0007669"/>
    <property type="project" value="TreeGrafter"/>
</dbReference>
<evidence type="ECO:0000259" key="2">
    <source>
        <dbReference type="Pfam" id="PF00326"/>
    </source>
</evidence>
<dbReference type="GO" id="GO:0006508">
    <property type="term" value="P:proteolysis"/>
    <property type="evidence" value="ECO:0007669"/>
    <property type="project" value="InterPro"/>
</dbReference>
<dbReference type="SUPFAM" id="SSF82171">
    <property type="entry name" value="DPP6 N-terminal domain-like"/>
    <property type="match status" value="1"/>
</dbReference>
<evidence type="ECO:0000313" key="4">
    <source>
        <dbReference type="Proteomes" id="UP000284841"/>
    </source>
</evidence>
<dbReference type="EMBL" id="QRMS01000004">
    <property type="protein sequence ID" value="RHJ85945.1"/>
    <property type="molecule type" value="Genomic_DNA"/>
</dbReference>
<accession>A0A415DYL5</accession>
<dbReference type="SUPFAM" id="SSF53474">
    <property type="entry name" value="alpha/beta-Hydrolases"/>
    <property type="match status" value="1"/>
</dbReference>
<dbReference type="STRING" id="1776384.GCA_900086585_01951"/>
<keyword evidence="4" id="KW-1185">Reference proteome</keyword>
<dbReference type="Proteomes" id="UP000284841">
    <property type="component" value="Unassembled WGS sequence"/>
</dbReference>
<comment type="caution">
    <text evidence="3">The sequence shown here is derived from an EMBL/GenBank/DDBJ whole genome shotgun (WGS) entry which is preliminary data.</text>
</comment>
<dbReference type="AlphaFoldDB" id="A0A415DYL5"/>
<evidence type="ECO:0000313" key="3">
    <source>
        <dbReference type="EMBL" id="RHJ85945.1"/>
    </source>
</evidence>
<keyword evidence="1" id="KW-0378">Hydrolase</keyword>
<dbReference type="PANTHER" id="PTHR42776">
    <property type="entry name" value="SERINE PEPTIDASE S9 FAMILY MEMBER"/>
    <property type="match status" value="1"/>
</dbReference>
<dbReference type="OrthoDB" id="108903at2"/>
<evidence type="ECO:0000256" key="1">
    <source>
        <dbReference type="ARBA" id="ARBA00022801"/>
    </source>
</evidence>
<name>A0A415DYL5_9FIRM</name>
<feature type="domain" description="Peptidase S9 prolyl oligopeptidase catalytic" evidence="2">
    <location>
        <begin position="476"/>
        <end position="684"/>
    </location>
</feature>
<dbReference type="Pfam" id="PF00326">
    <property type="entry name" value="Peptidase_S9"/>
    <property type="match status" value="1"/>
</dbReference>
<gene>
    <name evidence="3" type="ORF">DW099_13965</name>
</gene>
<dbReference type="PANTHER" id="PTHR42776:SF27">
    <property type="entry name" value="DIPEPTIDYL PEPTIDASE FAMILY MEMBER 6"/>
    <property type="match status" value="1"/>
</dbReference>
<sequence>MPHALWTAGPLSGKERAVKKKIGSDYFKEFINIGDLKPNGKGLFTFVRYDTDLQGDQYKANLFLFDMEKNRVSDQLTFENKVGLHQWLDDEHLMITALREQADKDLSEKGIPLTVFYRFHIHTKQYEELFRVHKNVCQFARIDDNKYLLLADDSLLEDEYLSEAGGNWDKYAAIVKRESKYFVADEVPFWTDGCGYANKKRGRLFLFDGGSLKQLSADDFSVCDVKACKEHYGLFYGVDSGGVQKTEGKLYKIDYDTMDVVPLDETNHYIYTYIQPLDRDRILVCRNDRRFHGEYQNEYIDVIDLKSGTFTRNNGSADVHLYDNVVNDITYLTGWLNKITVTDDGLLFIATRGGASKLYYSAFGSDKIKAVTGQGKILDYFVQDNTIYMTAMRGLSGPEIYCKKLNEEKEIRLSNFNNHLEESYAYAQVESCNFINSDEIEIEGWIMAPTDFDENQKYPVILFIHGGPGSAYGPVLNHDMQVMCAKGYGVIYCNPRGSEGRGGAFADIRTKWGTVDYDDLMEFVDGALKRYSWIDEERLGITGGSYGGIMTNWIIGHTQKFQAAVSDRSVSNLLGDCCMSDIGFACNKDTYGVTPWQNSEYLWEQSALKYAPSIKTPVLFLHGIEDYRCTCDHSLQLHSAITYFGGVSRVFAFKGESHELCRSGSPQNRQRRIDEMVKWFEQYL</sequence>
<organism evidence="3 4">
    <name type="scientific">Emergencia timonensis</name>
    <dbReference type="NCBI Taxonomy" id="1776384"/>
    <lineage>
        <taxon>Bacteria</taxon>
        <taxon>Bacillati</taxon>
        <taxon>Bacillota</taxon>
        <taxon>Clostridia</taxon>
        <taxon>Peptostreptococcales</taxon>
        <taxon>Anaerovoracaceae</taxon>
        <taxon>Emergencia</taxon>
    </lineage>
</organism>
<reference evidence="3 4" key="1">
    <citation type="submission" date="2018-08" db="EMBL/GenBank/DDBJ databases">
        <title>A genome reference for cultivated species of the human gut microbiota.</title>
        <authorList>
            <person name="Zou Y."/>
            <person name="Xue W."/>
            <person name="Luo G."/>
        </authorList>
    </citation>
    <scope>NUCLEOTIDE SEQUENCE [LARGE SCALE GENOMIC DNA]</scope>
    <source>
        <strain evidence="3 4">AM07-24</strain>
    </source>
</reference>
<dbReference type="Gene3D" id="3.40.50.1820">
    <property type="entry name" value="alpha/beta hydrolase"/>
    <property type="match status" value="1"/>
</dbReference>
<protein>
    <submittedName>
        <fullName evidence="3">S9 family peptidase</fullName>
    </submittedName>
</protein>
<proteinExistence type="predicted"/>